<organism evidence="2 3">
    <name type="scientific">Pseudomonas versuta</name>
    <dbReference type="NCBI Taxonomy" id="1788301"/>
    <lineage>
        <taxon>Bacteria</taxon>
        <taxon>Pseudomonadati</taxon>
        <taxon>Pseudomonadota</taxon>
        <taxon>Gammaproteobacteria</taxon>
        <taxon>Pseudomonadales</taxon>
        <taxon>Pseudomonadaceae</taxon>
        <taxon>Pseudomonas</taxon>
    </lineage>
</organism>
<feature type="transmembrane region" description="Helical" evidence="1">
    <location>
        <begin position="149"/>
        <end position="167"/>
    </location>
</feature>
<feature type="transmembrane region" description="Helical" evidence="1">
    <location>
        <begin position="187"/>
        <end position="205"/>
    </location>
</feature>
<dbReference type="EMBL" id="MPJC01000004">
    <property type="protein sequence ID" value="OKA22396.1"/>
    <property type="molecule type" value="Genomic_DNA"/>
</dbReference>
<feature type="transmembrane region" description="Helical" evidence="1">
    <location>
        <begin position="307"/>
        <end position="328"/>
    </location>
</feature>
<feature type="transmembrane region" description="Helical" evidence="1">
    <location>
        <begin position="32"/>
        <end position="51"/>
    </location>
</feature>
<protein>
    <submittedName>
        <fullName evidence="2">Uncharacterized protein</fullName>
    </submittedName>
</protein>
<sequence>MRHLIRLCIDQGLSSLSLFMFSITLAREFGAAEFSTYAVALSTSLMVMAIFNSAYIEPTAFKDSDGISRRTVATKILTLTLTTSIACLFFIDKTQFFSVFSFVAGSSTLYAVRRIKALNGEQNKLTIISTTSFALTILALLVLDYKQAPLSLWLITYGLIGVSYIFFIPETKHKSKTSPPADFKSLFIAIMFWVCSNYFFYYLPAIGRAVEGGQLRIIYTLFMPILQAGTIAGSIYISKKSSRKIVLPATIFITIIYGLMLIAVGPDTIFKITNIPISRVELLFATIMVVANSSAGLQSISMRMQNCVKPLLASSTLSAAALISLGFLADDLNKIMMCITLSFLLSTTLSQAIRHMQK</sequence>
<dbReference type="Proteomes" id="UP000186677">
    <property type="component" value="Unassembled WGS sequence"/>
</dbReference>
<comment type="caution">
    <text evidence="2">The sequence shown here is derived from an EMBL/GenBank/DDBJ whole genome shotgun (WGS) entry which is preliminary data.</text>
</comment>
<dbReference type="RefSeq" id="WP_060692844.1">
    <property type="nucleotide sequence ID" value="NZ_CP012676.1"/>
</dbReference>
<evidence type="ECO:0000256" key="1">
    <source>
        <dbReference type="SAM" id="Phobius"/>
    </source>
</evidence>
<keyword evidence="1" id="KW-1133">Transmembrane helix</keyword>
<keyword evidence="1" id="KW-0812">Transmembrane</keyword>
<feature type="transmembrane region" description="Helical" evidence="1">
    <location>
        <begin position="72"/>
        <end position="91"/>
    </location>
</feature>
<reference evidence="2 3" key="1">
    <citation type="submission" date="2016-11" db="EMBL/GenBank/DDBJ databases">
        <title>Draft genome of Pseudomonas versuta A4R1.5.</title>
        <authorList>
            <person name="See-Too W.-S."/>
        </authorList>
    </citation>
    <scope>NUCLEOTIDE SEQUENCE [LARGE SCALE GENOMIC DNA]</scope>
    <source>
        <strain evidence="2 3">A4R1.5</strain>
    </source>
</reference>
<feature type="transmembrane region" description="Helical" evidence="1">
    <location>
        <begin position="277"/>
        <end position="295"/>
    </location>
</feature>
<gene>
    <name evidence="2" type="ORF">BOH73_08175</name>
</gene>
<evidence type="ECO:0000313" key="2">
    <source>
        <dbReference type="EMBL" id="OKA22396.1"/>
    </source>
</evidence>
<keyword evidence="1" id="KW-0472">Membrane</keyword>
<proteinExistence type="predicted"/>
<evidence type="ECO:0000313" key="3">
    <source>
        <dbReference type="Proteomes" id="UP000186677"/>
    </source>
</evidence>
<name>A0ABX3EBF5_9PSED</name>
<feature type="transmembrane region" description="Helical" evidence="1">
    <location>
        <begin position="125"/>
        <end position="143"/>
    </location>
</feature>
<accession>A0ABX3EBF5</accession>
<feature type="transmembrane region" description="Helical" evidence="1">
    <location>
        <begin position="245"/>
        <end position="265"/>
    </location>
</feature>
<feature type="transmembrane region" description="Helical" evidence="1">
    <location>
        <begin position="97"/>
        <end position="113"/>
    </location>
</feature>
<feature type="transmembrane region" description="Helical" evidence="1">
    <location>
        <begin position="217"/>
        <end position="238"/>
    </location>
</feature>
<keyword evidence="3" id="KW-1185">Reference proteome</keyword>